<feature type="binding site" evidence="10">
    <location>
        <position position="288"/>
    </location>
    <ligand>
        <name>substrate</name>
    </ligand>
</feature>
<name>A0A3M8T0E4_9GAMM</name>
<keyword evidence="8 10" id="KW-0664">Pyridoxine biosynthesis</keyword>
<dbReference type="GO" id="GO:0005737">
    <property type="term" value="C:cytoplasm"/>
    <property type="evidence" value="ECO:0007669"/>
    <property type="project" value="UniProtKB-SubCell"/>
</dbReference>
<keyword evidence="12" id="KW-1185">Reference proteome</keyword>
<keyword evidence="3 10" id="KW-0862">Zinc</keyword>
<dbReference type="PANTHER" id="PTHR30004:SF5">
    <property type="entry name" value="4-HYDROXYTHREONINE-4-PHOSPHATE DEHYDROGENASE"/>
    <property type="match status" value="1"/>
</dbReference>
<organism evidence="11 12">
    <name type="scientific">Montanilutibacter psychrotolerans</name>
    <dbReference type="NCBI Taxonomy" id="1327343"/>
    <lineage>
        <taxon>Bacteria</taxon>
        <taxon>Pseudomonadati</taxon>
        <taxon>Pseudomonadota</taxon>
        <taxon>Gammaproteobacteria</taxon>
        <taxon>Lysobacterales</taxon>
        <taxon>Lysobacteraceae</taxon>
        <taxon>Montanilutibacter</taxon>
    </lineage>
</organism>
<dbReference type="SUPFAM" id="SSF53659">
    <property type="entry name" value="Isocitrate/Isopropylmalate dehydrogenase-like"/>
    <property type="match status" value="1"/>
</dbReference>
<keyword evidence="7 10" id="KW-0520">NAD</keyword>
<evidence type="ECO:0000256" key="2">
    <source>
        <dbReference type="ARBA" id="ARBA00022723"/>
    </source>
</evidence>
<comment type="catalytic activity">
    <reaction evidence="10">
        <text>4-(phosphooxy)-L-threonine + NAD(+) = 3-amino-2-oxopropyl phosphate + CO2 + NADH</text>
        <dbReference type="Rhea" id="RHEA:32275"/>
        <dbReference type="ChEBI" id="CHEBI:16526"/>
        <dbReference type="ChEBI" id="CHEBI:57279"/>
        <dbReference type="ChEBI" id="CHEBI:57540"/>
        <dbReference type="ChEBI" id="CHEBI:57945"/>
        <dbReference type="ChEBI" id="CHEBI:58452"/>
        <dbReference type="EC" id="1.1.1.262"/>
    </reaction>
</comment>
<evidence type="ECO:0000256" key="1">
    <source>
        <dbReference type="ARBA" id="ARBA00022490"/>
    </source>
</evidence>
<dbReference type="GO" id="GO:0050570">
    <property type="term" value="F:4-hydroxythreonine-4-phosphate dehydrogenase activity"/>
    <property type="evidence" value="ECO:0007669"/>
    <property type="project" value="UniProtKB-UniRule"/>
</dbReference>
<feature type="binding site" evidence="10">
    <location>
        <position position="225"/>
    </location>
    <ligand>
        <name>a divalent metal cation</name>
        <dbReference type="ChEBI" id="CHEBI:60240"/>
        <note>ligand shared between dimeric partners</note>
    </ligand>
</feature>
<keyword evidence="9 10" id="KW-0170">Cobalt</keyword>
<evidence type="ECO:0000256" key="6">
    <source>
        <dbReference type="ARBA" id="ARBA00023002"/>
    </source>
</evidence>
<evidence type="ECO:0000313" key="11">
    <source>
        <dbReference type="EMBL" id="RNF84172.1"/>
    </source>
</evidence>
<dbReference type="EC" id="1.1.1.262" evidence="10"/>
<dbReference type="AlphaFoldDB" id="A0A3M8T0E4"/>
<dbReference type="GO" id="GO:0008615">
    <property type="term" value="P:pyridoxine biosynthetic process"/>
    <property type="evidence" value="ECO:0007669"/>
    <property type="project" value="UniProtKB-UniRule"/>
</dbReference>
<gene>
    <name evidence="10 11" type="primary">pdxA</name>
    <name evidence="11" type="ORF">EER27_07150</name>
</gene>
<proteinExistence type="inferred from homology"/>
<comment type="similarity">
    <text evidence="10">Belongs to the PdxA family.</text>
</comment>
<dbReference type="Gene3D" id="3.40.718.10">
    <property type="entry name" value="Isopropylmalate Dehydrogenase"/>
    <property type="match status" value="1"/>
</dbReference>
<dbReference type="NCBIfam" id="TIGR00557">
    <property type="entry name" value="pdxA"/>
    <property type="match status" value="1"/>
</dbReference>
<evidence type="ECO:0000256" key="3">
    <source>
        <dbReference type="ARBA" id="ARBA00022833"/>
    </source>
</evidence>
<evidence type="ECO:0000256" key="8">
    <source>
        <dbReference type="ARBA" id="ARBA00023096"/>
    </source>
</evidence>
<reference evidence="11 12" key="1">
    <citation type="submission" date="2018-11" db="EMBL/GenBank/DDBJ databases">
        <title>Lysobacter cryohumiis sp. nov., isolated from soil in the Tianshan Mountains, Xinjiang, China.</title>
        <authorList>
            <person name="Luo Y."/>
            <person name="Sheng H."/>
        </authorList>
    </citation>
    <scope>NUCLEOTIDE SEQUENCE [LARGE SCALE GENOMIC DNA]</scope>
    <source>
        <strain evidence="11 12">ZS60</strain>
    </source>
</reference>
<comment type="caution">
    <text evidence="11">The sequence shown here is derived from an EMBL/GenBank/DDBJ whole genome shotgun (WGS) entry which is preliminary data.</text>
</comment>
<accession>A0A3M8T0E4</accession>
<feature type="binding site" evidence="10">
    <location>
        <position position="306"/>
    </location>
    <ligand>
        <name>substrate</name>
    </ligand>
</feature>
<comment type="subcellular location">
    <subcellularLocation>
        <location evidence="10">Cytoplasm</location>
    </subcellularLocation>
</comment>
<comment type="cofactor">
    <cofactor evidence="10">
        <name>Zn(2+)</name>
        <dbReference type="ChEBI" id="CHEBI:29105"/>
    </cofactor>
    <cofactor evidence="10">
        <name>Mg(2+)</name>
        <dbReference type="ChEBI" id="CHEBI:18420"/>
    </cofactor>
    <cofactor evidence="10">
        <name>Co(2+)</name>
        <dbReference type="ChEBI" id="CHEBI:48828"/>
    </cofactor>
    <text evidence="10">Binds 1 divalent metal cation per subunit. Can use ions such as Zn(2+), Mg(2+) or Co(2+).</text>
</comment>
<dbReference type="GO" id="GO:0008270">
    <property type="term" value="F:zinc ion binding"/>
    <property type="evidence" value="ECO:0007669"/>
    <property type="project" value="UniProtKB-UniRule"/>
</dbReference>
<comment type="pathway">
    <text evidence="10">Cofactor biosynthesis; pyridoxine 5'-phosphate biosynthesis; pyridoxine 5'-phosphate from D-erythrose 4-phosphate: step 4/5.</text>
</comment>
<dbReference type="UniPathway" id="UPA00244">
    <property type="reaction ID" value="UER00312"/>
</dbReference>
<feature type="binding site" evidence="10">
    <location>
        <position position="280"/>
    </location>
    <ligand>
        <name>a divalent metal cation</name>
        <dbReference type="ChEBI" id="CHEBI:60240"/>
        <note>ligand shared between dimeric partners</note>
    </ligand>
</feature>
<dbReference type="Proteomes" id="UP000267049">
    <property type="component" value="Unassembled WGS sequence"/>
</dbReference>
<dbReference type="GO" id="GO:0000287">
    <property type="term" value="F:magnesium ion binding"/>
    <property type="evidence" value="ECO:0007669"/>
    <property type="project" value="UniProtKB-UniRule"/>
</dbReference>
<sequence length="351" mass="36051">MTAPSLIPASTSPGRHDLPGGTAVRLALVPGEPAGIGPELCVRLAQQPRDYGLIAFADGRSLLAAAAALGLPLRLTDAAAPDGGPGTLALVDVPNASPPEFGHPDPRNAAAVIDALHRAAAGCLQGQFDGLVTGPVHKAVINDGGIAYTGTTELLASQAGCEVVMMLANPDLRVALATTHLPLRAVADAITPDGLTRTLRITHAALRRDFGIVDPVVAVLGLNPHAGEAGHLGREEIEVIEPVLALLRAEGMRLVGPLPADTAFLPAKLSGLDAVLAMYHDQGLPVLKFSGFEQAVNLTLGLPYPRVAVDHGTALELAGHGTADPSSLFAAARTCAQMAEQRRRAGHAAPR</sequence>
<evidence type="ECO:0000256" key="10">
    <source>
        <dbReference type="HAMAP-Rule" id="MF_00536"/>
    </source>
</evidence>
<feature type="binding site" evidence="10">
    <location>
        <position position="180"/>
    </location>
    <ligand>
        <name>a divalent metal cation</name>
        <dbReference type="ChEBI" id="CHEBI:60240"/>
        <note>ligand shared between dimeric partners</note>
    </ligand>
</feature>
<keyword evidence="1 10" id="KW-0963">Cytoplasm</keyword>
<protein>
    <recommendedName>
        <fullName evidence="10">4-hydroxythreonine-4-phosphate dehydrogenase</fullName>
        <ecNumber evidence="10">1.1.1.262</ecNumber>
    </recommendedName>
    <alternativeName>
        <fullName evidence="10">4-(phosphohydroxy)-L-threonine dehydrogenase</fullName>
    </alternativeName>
</protein>
<keyword evidence="5 10" id="KW-0521">NADP</keyword>
<evidence type="ECO:0000256" key="5">
    <source>
        <dbReference type="ARBA" id="ARBA00022857"/>
    </source>
</evidence>
<evidence type="ECO:0000256" key="9">
    <source>
        <dbReference type="ARBA" id="ARBA00023285"/>
    </source>
</evidence>
<feature type="binding site" evidence="10">
    <location>
        <position position="297"/>
    </location>
    <ligand>
        <name>substrate</name>
    </ligand>
</feature>
<evidence type="ECO:0000256" key="7">
    <source>
        <dbReference type="ARBA" id="ARBA00023027"/>
    </source>
</evidence>
<feature type="binding site" evidence="10">
    <location>
        <position position="152"/>
    </location>
    <ligand>
        <name>substrate</name>
    </ligand>
</feature>
<keyword evidence="2 10" id="KW-0479">Metal-binding</keyword>
<dbReference type="RefSeq" id="WP_123087358.1">
    <property type="nucleotide sequence ID" value="NZ_RIBS01000003.1"/>
</dbReference>
<comment type="function">
    <text evidence="10">Catalyzes the NAD(P)-dependent oxidation of 4-(phosphooxy)-L-threonine (HTP) into 2-amino-3-oxo-4-(phosphooxy)butyric acid which spontaneously decarboxylates to form 3-amino-2-oxopropyl phosphate (AHAP).</text>
</comment>
<dbReference type="PANTHER" id="PTHR30004">
    <property type="entry name" value="4-HYDROXYTHREONINE-4-PHOSPHATE DEHYDROGENASE"/>
    <property type="match status" value="1"/>
</dbReference>
<dbReference type="EMBL" id="RIBS01000003">
    <property type="protein sequence ID" value="RNF84172.1"/>
    <property type="molecule type" value="Genomic_DNA"/>
</dbReference>
<dbReference type="HAMAP" id="MF_00536">
    <property type="entry name" value="PdxA"/>
    <property type="match status" value="1"/>
</dbReference>
<keyword evidence="4 10" id="KW-0460">Magnesium</keyword>
<comment type="miscellaneous">
    <text evidence="10">The active site is located at the dimer interface.</text>
</comment>
<dbReference type="Pfam" id="PF04166">
    <property type="entry name" value="PdxA"/>
    <property type="match status" value="1"/>
</dbReference>
<dbReference type="GO" id="GO:0050897">
    <property type="term" value="F:cobalt ion binding"/>
    <property type="evidence" value="ECO:0007669"/>
    <property type="project" value="UniProtKB-UniRule"/>
</dbReference>
<evidence type="ECO:0000313" key="12">
    <source>
        <dbReference type="Proteomes" id="UP000267049"/>
    </source>
</evidence>
<comment type="caution">
    <text evidence="10">Lacks conserved residue(s) required for the propagation of feature annotation.</text>
</comment>
<dbReference type="GO" id="GO:0042823">
    <property type="term" value="P:pyridoxal phosphate biosynthetic process"/>
    <property type="evidence" value="ECO:0007669"/>
    <property type="project" value="UniProtKB-UniRule"/>
</dbReference>
<dbReference type="OrthoDB" id="9801783at2"/>
<comment type="subunit">
    <text evidence="10">Homodimer.</text>
</comment>
<evidence type="ECO:0000256" key="4">
    <source>
        <dbReference type="ARBA" id="ARBA00022842"/>
    </source>
</evidence>
<dbReference type="GO" id="GO:0051287">
    <property type="term" value="F:NAD binding"/>
    <property type="evidence" value="ECO:0007669"/>
    <property type="project" value="InterPro"/>
</dbReference>
<dbReference type="InterPro" id="IPR005255">
    <property type="entry name" value="PdxA_fam"/>
</dbReference>
<keyword evidence="6 10" id="KW-0560">Oxidoreductase</keyword>
<dbReference type="InterPro" id="IPR037510">
    <property type="entry name" value="PdxA"/>
</dbReference>